<organism evidence="1 2">
    <name type="scientific">Cystoisospora suis</name>
    <dbReference type="NCBI Taxonomy" id="483139"/>
    <lineage>
        <taxon>Eukaryota</taxon>
        <taxon>Sar</taxon>
        <taxon>Alveolata</taxon>
        <taxon>Apicomplexa</taxon>
        <taxon>Conoidasida</taxon>
        <taxon>Coccidia</taxon>
        <taxon>Eucoccidiorida</taxon>
        <taxon>Eimeriorina</taxon>
        <taxon>Sarcocystidae</taxon>
        <taxon>Cystoisospora</taxon>
    </lineage>
</organism>
<evidence type="ECO:0000313" key="2">
    <source>
        <dbReference type="Proteomes" id="UP000221165"/>
    </source>
</evidence>
<dbReference type="GeneID" id="94431192"/>
<keyword evidence="2" id="KW-1185">Reference proteome</keyword>
<comment type="caution">
    <text evidence="1">The sequence shown here is derived from an EMBL/GenBank/DDBJ whole genome shotgun (WGS) entry which is preliminary data.</text>
</comment>
<evidence type="ECO:0000313" key="1">
    <source>
        <dbReference type="EMBL" id="PHJ18330.1"/>
    </source>
</evidence>
<dbReference type="RefSeq" id="XP_067920038.1">
    <property type="nucleotide sequence ID" value="XM_068067981.1"/>
</dbReference>
<proteinExistence type="predicted"/>
<protein>
    <submittedName>
        <fullName evidence="1">Uncharacterized protein</fullName>
    </submittedName>
</protein>
<dbReference type="VEuPathDB" id="ToxoDB:CSUI_007838"/>
<dbReference type="EMBL" id="MIGC01004214">
    <property type="protein sequence ID" value="PHJ18330.1"/>
    <property type="molecule type" value="Genomic_DNA"/>
</dbReference>
<gene>
    <name evidence="1" type="ORF">CSUI_007838</name>
</gene>
<dbReference type="Proteomes" id="UP000221165">
    <property type="component" value="Unassembled WGS sequence"/>
</dbReference>
<reference evidence="1 2" key="1">
    <citation type="journal article" date="2017" name="Int. J. Parasitol.">
        <title>The genome of the protozoan parasite Cystoisospora suis and a reverse vaccinology approach to identify vaccine candidates.</title>
        <authorList>
            <person name="Palmieri N."/>
            <person name="Shrestha A."/>
            <person name="Ruttkowski B."/>
            <person name="Beck T."/>
            <person name="Vogl C."/>
            <person name="Tomley F."/>
            <person name="Blake D.P."/>
            <person name="Joachim A."/>
        </authorList>
    </citation>
    <scope>NUCLEOTIDE SEQUENCE [LARGE SCALE GENOMIC DNA]</scope>
    <source>
        <strain evidence="1 2">Wien I</strain>
    </source>
</reference>
<sequence>VEGGEGVKKRGFECSTIARISQMISPKTRLRREEEEDEEGLLCMQLTF</sequence>
<dbReference type="AlphaFoldDB" id="A0A2C6KC41"/>
<feature type="non-terminal residue" evidence="1">
    <location>
        <position position="1"/>
    </location>
</feature>
<accession>A0A2C6KC41</accession>
<name>A0A2C6KC41_9APIC</name>